<accession>A0A927N398</accession>
<evidence type="ECO:0000313" key="1">
    <source>
        <dbReference type="EMBL" id="MBE1611531.1"/>
    </source>
</evidence>
<keyword evidence="2" id="KW-1185">Reference proteome</keyword>
<dbReference type="AlphaFoldDB" id="A0A927N398"/>
<dbReference type="EMBL" id="JADBEM010000001">
    <property type="protein sequence ID" value="MBE1611531.1"/>
    <property type="molecule type" value="Genomic_DNA"/>
</dbReference>
<name>A0A927N398_9ACTN</name>
<gene>
    <name evidence="1" type="ORF">HEB94_008379</name>
</gene>
<dbReference type="RefSeq" id="WP_192754731.1">
    <property type="nucleotide sequence ID" value="NZ_JADBEM010000001.1"/>
</dbReference>
<comment type="caution">
    <text evidence="1">The sequence shown here is derived from an EMBL/GenBank/DDBJ whole genome shotgun (WGS) entry which is preliminary data.</text>
</comment>
<protein>
    <submittedName>
        <fullName evidence="1">Uncharacterized protein</fullName>
    </submittedName>
</protein>
<organism evidence="1 2">
    <name type="scientific">Actinopolymorpha pittospori</name>
    <dbReference type="NCBI Taxonomy" id="648752"/>
    <lineage>
        <taxon>Bacteria</taxon>
        <taxon>Bacillati</taxon>
        <taxon>Actinomycetota</taxon>
        <taxon>Actinomycetes</taxon>
        <taxon>Propionibacteriales</taxon>
        <taxon>Actinopolymorphaceae</taxon>
        <taxon>Actinopolymorpha</taxon>
    </lineage>
</organism>
<proteinExistence type="predicted"/>
<dbReference type="Proteomes" id="UP000638648">
    <property type="component" value="Unassembled WGS sequence"/>
</dbReference>
<evidence type="ECO:0000313" key="2">
    <source>
        <dbReference type="Proteomes" id="UP000638648"/>
    </source>
</evidence>
<reference evidence="1" key="1">
    <citation type="submission" date="2020-10" db="EMBL/GenBank/DDBJ databases">
        <title>Sequencing the genomes of 1000 actinobacteria strains.</title>
        <authorList>
            <person name="Klenk H.-P."/>
        </authorList>
    </citation>
    <scope>NUCLEOTIDE SEQUENCE</scope>
    <source>
        <strain evidence="1">DSM 45354</strain>
    </source>
</reference>
<sequence length="69" mass="8031">METENTMWPAIANYADDYTERLEQRTRVSAHRVAQPRNRWMVRSLRGTGVRLARLADRLEAPRAGVEAY</sequence>